<feature type="domain" description="Fumarate reductase/succinate dehydrogenase flavoprotein-like C-terminal" evidence="3">
    <location>
        <begin position="7"/>
        <end position="90"/>
    </location>
</feature>
<dbReference type="GO" id="GO:0034628">
    <property type="term" value="P:'de novo' NAD+ biosynthetic process from L-aspartate"/>
    <property type="evidence" value="ECO:0007669"/>
    <property type="project" value="TreeGrafter"/>
</dbReference>
<comment type="caution">
    <text evidence="4">The sequence shown here is derived from an EMBL/GenBank/DDBJ whole genome shotgun (WGS) entry which is preliminary data.</text>
</comment>
<name>A0A645JNA8_9ZZZZ</name>
<dbReference type="AlphaFoldDB" id="A0A645JNA8"/>
<comment type="cofactor">
    <cofactor evidence="1">
        <name>FAD</name>
        <dbReference type="ChEBI" id="CHEBI:57692"/>
    </cofactor>
</comment>
<dbReference type="Gene3D" id="1.20.58.100">
    <property type="entry name" value="Fumarate reductase/succinate dehydrogenase flavoprotein-like, C-terminal domain"/>
    <property type="match status" value="1"/>
</dbReference>
<dbReference type="InterPro" id="IPR005288">
    <property type="entry name" value="NadB"/>
</dbReference>
<keyword evidence="2" id="KW-0285">Flavoprotein</keyword>
<evidence type="ECO:0000259" key="3">
    <source>
        <dbReference type="Pfam" id="PF02910"/>
    </source>
</evidence>
<sequence>MITQSYREVGQIMSSYVGIVRSDLRLQRALNRLNILFRETENLFQRSVVSRDICELRNIIKVGYMVIKQAMARKESRGLHYTVDYPGQDPDSVL</sequence>
<dbReference type="PANTHER" id="PTHR42716:SF2">
    <property type="entry name" value="L-ASPARTATE OXIDASE, CHLOROPLASTIC"/>
    <property type="match status" value="1"/>
</dbReference>
<dbReference type="GO" id="GO:0008734">
    <property type="term" value="F:L-aspartate oxidase activity"/>
    <property type="evidence" value="ECO:0007669"/>
    <property type="project" value="UniProtKB-EC"/>
</dbReference>
<organism evidence="4">
    <name type="scientific">bioreactor metagenome</name>
    <dbReference type="NCBI Taxonomy" id="1076179"/>
    <lineage>
        <taxon>unclassified sequences</taxon>
        <taxon>metagenomes</taxon>
        <taxon>ecological metagenomes</taxon>
    </lineage>
</organism>
<keyword evidence="4" id="KW-0560">Oxidoreductase</keyword>
<evidence type="ECO:0000256" key="2">
    <source>
        <dbReference type="ARBA" id="ARBA00022827"/>
    </source>
</evidence>
<dbReference type="InterPro" id="IPR037099">
    <property type="entry name" value="Fum_R/Succ_DH_flav-like_C_sf"/>
</dbReference>
<dbReference type="FunFam" id="1.20.58.100:FF:000002">
    <property type="entry name" value="L-aspartate oxidase"/>
    <property type="match status" value="1"/>
</dbReference>
<gene>
    <name evidence="4" type="primary">nadB_33</name>
    <name evidence="4" type="ORF">SDC9_212644</name>
</gene>
<dbReference type="Pfam" id="PF02910">
    <property type="entry name" value="Succ_DH_flav_C"/>
    <property type="match status" value="1"/>
</dbReference>
<evidence type="ECO:0000313" key="4">
    <source>
        <dbReference type="EMBL" id="MPN64866.1"/>
    </source>
</evidence>
<accession>A0A645JNA8</accession>
<keyword evidence="2" id="KW-0274">FAD</keyword>
<dbReference type="SUPFAM" id="SSF46977">
    <property type="entry name" value="Succinate dehydrogenase/fumarate reductase flavoprotein C-terminal domain"/>
    <property type="match status" value="1"/>
</dbReference>
<dbReference type="EC" id="1.4.3.16" evidence="4"/>
<proteinExistence type="predicted"/>
<protein>
    <submittedName>
        <fullName evidence="4">L-aspartate oxidase</fullName>
        <ecNumber evidence="4">1.4.3.16</ecNumber>
    </submittedName>
</protein>
<evidence type="ECO:0000256" key="1">
    <source>
        <dbReference type="ARBA" id="ARBA00001974"/>
    </source>
</evidence>
<dbReference type="EMBL" id="VSSQ01146367">
    <property type="protein sequence ID" value="MPN64866.1"/>
    <property type="molecule type" value="Genomic_DNA"/>
</dbReference>
<reference evidence="4" key="1">
    <citation type="submission" date="2019-08" db="EMBL/GenBank/DDBJ databases">
        <authorList>
            <person name="Kucharzyk K."/>
            <person name="Murdoch R.W."/>
            <person name="Higgins S."/>
            <person name="Loffler F."/>
        </authorList>
    </citation>
    <scope>NUCLEOTIDE SEQUENCE</scope>
</reference>
<dbReference type="PANTHER" id="PTHR42716">
    <property type="entry name" value="L-ASPARTATE OXIDASE"/>
    <property type="match status" value="1"/>
</dbReference>
<dbReference type="InterPro" id="IPR015939">
    <property type="entry name" value="Fum_Rdtase/Succ_DH_flav-like_C"/>
</dbReference>